<dbReference type="GO" id="GO:0005737">
    <property type="term" value="C:cytoplasm"/>
    <property type="evidence" value="ECO:0007669"/>
    <property type="project" value="TreeGrafter"/>
</dbReference>
<dbReference type="PROSITE" id="PS50297">
    <property type="entry name" value="ANK_REP_REGION"/>
    <property type="match status" value="1"/>
</dbReference>
<dbReference type="InterPro" id="IPR050745">
    <property type="entry name" value="Multifunctional_regulatory"/>
</dbReference>
<keyword evidence="2 3" id="KW-0040">ANK repeat</keyword>
<dbReference type="Gene3D" id="1.25.40.20">
    <property type="entry name" value="Ankyrin repeat-containing domain"/>
    <property type="match status" value="1"/>
</dbReference>
<dbReference type="AlphaFoldDB" id="A0A078AEF7"/>
<dbReference type="InterPro" id="IPR002110">
    <property type="entry name" value="Ankyrin_rpt"/>
</dbReference>
<evidence type="ECO:0000313" key="7">
    <source>
        <dbReference type="Proteomes" id="UP000039865"/>
    </source>
</evidence>
<feature type="region of interest" description="Disordered" evidence="5">
    <location>
        <begin position="150"/>
        <end position="172"/>
    </location>
</feature>
<dbReference type="GO" id="GO:0005634">
    <property type="term" value="C:nucleus"/>
    <property type="evidence" value="ECO:0007669"/>
    <property type="project" value="TreeGrafter"/>
</dbReference>
<proteinExistence type="predicted"/>
<evidence type="ECO:0000256" key="1">
    <source>
        <dbReference type="ARBA" id="ARBA00022737"/>
    </source>
</evidence>
<reference evidence="6 7" key="1">
    <citation type="submission" date="2014-06" db="EMBL/GenBank/DDBJ databases">
        <authorList>
            <person name="Swart Estienne"/>
        </authorList>
    </citation>
    <scope>NUCLEOTIDE SEQUENCE [LARGE SCALE GENOMIC DNA]</scope>
    <source>
        <strain evidence="6 7">130c</strain>
    </source>
</reference>
<dbReference type="InterPro" id="IPR036770">
    <property type="entry name" value="Ankyrin_rpt-contain_sf"/>
</dbReference>
<name>A0A078AEF7_STYLE</name>
<keyword evidence="4" id="KW-0175">Coiled coil</keyword>
<evidence type="ECO:0000256" key="2">
    <source>
        <dbReference type="ARBA" id="ARBA00023043"/>
    </source>
</evidence>
<keyword evidence="1" id="KW-0677">Repeat</keyword>
<dbReference type="PANTHER" id="PTHR24189">
    <property type="entry name" value="MYOTROPHIN"/>
    <property type="match status" value="1"/>
</dbReference>
<organism evidence="6 7">
    <name type="scientific">Stylonychia lemnae</name>
    <name type="common">Ciliate</name>
    <dbReference type="NCBI Taxonomy" id="5949"/>
    <lineage>
        <taxon>Eukaryota</taxon>
        <taxon>Sar</taxon>
        <taxon>Alveolata</taxon>
        <taxon>Ciliophora</taxon>
        <taxon>Intramacronucleata</taxon>
        <taxon>Spirotrichea</taxon>
        <taxon>Stichotrichia</taxon>
        <taxon>Sporadotrichida</taxon>
        <taxon>Oxytrichidae</taxon>
        <taxon>Stylonychinae</taxon>
        <taxon>Stylonychia</taxon>
    </lineage>
</organism>
<dbReference type="SMART" id="SM00248">
    <property type="entry name" value="ANK"/>
    <property type="match status" value="2"/>
</dbReference>
<dbReference type="OrthoDB" id="313274at2759"/>
<dbReference type="Proteomes" id="UP000039865">
    <property type="component" value="Unassembled WGS sequence"/>
</dbReference>
<sequence length="569" mass="66620">MGLVGSNSQSMIRLNSIQNSKHYQAQSTSKFFEKASEINQKGFHKMLNNIDSYSQCYSLHDIQQRIVKCFSQKAFLNPLKPPKTANKFYNQEIKEQSTMRPNTSLQLVNSHSRQMLRTTSNQKRLSSSPIQNFIPDEVVQKLQIEQRIHERNLIGSSPSKESQEQIEERRAQKHFLESRTLDQEKDDDLRERLRKQRIINRVDLTQISVPEALKILAEKRANLLDDKTKQFSLELERMIQSIDEAHLIQYLREEMAKKENEEVQNGKSNKKAQIVNQEIKDLQEQNNRIQFDLTKEDFRDLRGKVNFVTENDIFDDKFNKALRERKKILKEPWEKVRAVFKEKNLIKEKNFLLENVLMKKLKKRFKNKILECAKQLTDMKMDLKQFISDNVMPTEPYERPGSQKFINAAKSGDYEAVQQMIQSNKYFVYDFDHINQTALHWAAKRNHKDIVNLLIQNGANVNHVDMVIIIILIFLKGGRTALYLATKESNFACVKLLLAASAVPLHKTNSNKTAFDVVKESMIERYLTKAQLLYICLKLIPPKKRAQVWEKEGLYYFKSDVDKLDEEDG</sequence>
<feature type="compositionally biased region" description="Basic and acidic residues" evidence="5">
    <location>
        <begin position="161"/>
        <end position="172"/>
    </location>
</feature>
<dbReference type="SUPFAM" id="SSF48403">
    <property type="entry name" value="Ankyrin repeat"/>
    <property type="match status" value="1"/>
</dbReference>
<dbReference type="PROSITE" id="PS50088">
    <property type="entry name" value="ANK_REPEAT"/>
    <property type="match status" value="1"/>
</dbReference>
<feature type="repeat" description="ANK" evidence="3">
    <location>
        <begin position="434"/>
        <end position="466"/>
    </location>
</feature>
<evidence type="ECO:0000256" key="3">
    <source>
        <dbReference type="PROSITE-ProRule" id="PRU00023"/>
    </source>
</evidence>
<protein>
    <submittedName>
        <fullName evidence="6">Ankyrin repeat-containing protein</fullName>
    </submittedName>
</protein>
<dbReference type="InParanoid" id="A0A078AEF7"/>
<dbReference type="PANTHER" id="PTHR24189:SF50">
    <property type="entry name" value="ANKYRIN REPEAT AND SOCS BOX PROTEIN 2"/>
    <property type="match status" value="1"/>
</dbReference>
<accession>A0A078AEF7</accession>
<gene>
    <name evidence="6" type="primary">Contig17576.g18694</name>
    <name evidence="6" type="ORF">STYLEM_9217</name>
</gene>
<feature type="coiled-coil region" evidence="4">
    <location>
        <begin position="265"/>
        <end position="292"/>
    </location>
</feature>
<dbReference type="Pfam" id="PF12796">
    <property type="entry name" value="Ank_2"/>
    <property type="match status" value="1"/>
</dbReference>
<keyword evidence="7" id="KW-1185">Reference proteome</keyword>
<evidence type="ECO:0000256" key="4">
    <source>
        <dbReference type="SAM" id="Coils"/>
    </source>
</evidence>
<evidence type="ECO:0000256" key="5">
    <source>
        <dbReference type="SAM" id="MobiDB-lite"/>
    </source>
</evidence>
<dbReference type="EMBL" id="CCKQ01008755">
    <property type="protein sequence ID" value="CDW80221.1"/>
    <property type="molecule type" value="Genomic_DNA"/>
</dbReference>
<evidence type="ECO:0000313" key="6">
    <source>
        <dbReference type="EMBL" id="CDW80221.1"/>
    </source>
</evidence>